<dbReference type="NCBIfam" id="TIGR01644">
    <property type="entry name" value="phage_P2_V"/>
    <property type="match status" value="1"/>
</dbReference>
<dbReference type="InterPro" id="IPR014462">
    <property type="entry name" value="Phage_Mu_Gp45"/>
</dbReference>
<dbReference type="InterPro" id="IPR013046">
    <property type="entry name" value="GpV/Gp45"/>
</dbReference>
<dbReference type="InterPro" id="IPR053861">
    <property type="entry name" value="Phage_Mu_Gp45_N"/>
</dbReference>
<protein>
    <submittedName>
        <fullName evidence="3">Phage baseplate protein</fullName>
    </submittedName>
</protein>
<dbReference type="Proteomes" id="UP000189628">
    <property type="component" value="Chromosome"/>
</dbReference>
<evidence type="ECO:0000313" key="4">
    <source>
        <dbReference type="Proteomes" id="UP000189628"/>
    </source>
</evidence>
<evidence type="ECO:0000313" key="3">
    <source>
        <dbReference type="EMBL" id="AQW30498.1"/>
    </source>
</evidence>
<feature type="compositionally biased region" description="Polar residues" evidence="1">
    <location>
        <begin position="181"/>
        <end position="192"/>
    </location>
</feature>
<dbReference type="AlphaFoldDB" id="A0A1U9VIH8"/>
<dbReference type="RefSeq" id="WP_078222627.1">
    <property type="nucleotide sequence ID" value="NZ_CP019911.1"/>
</dbReference>
<dbReference type="EMBL" id="CP019911">
    <property type="protein sequence ID" value="AQW30498.1"/>
    <property type="molecule type" value="Genomic_DNA"/>
</dbReference>
<sequence length="192" mass="20437">MMGQQIWARLQLLFAQGVGLMVGADKVQVRVLDEETLDNINRVEPYGFSYRPKAGCQTYLAFPSGDRSYGVALIIGDKRYQMSLVDGEVAIHDDEQNWVHIKRGGIIEVKATTKVLADTPMFETTKDAKIGGNLMVAGQTSSAGGYYGDGGGAAQMKGGADVTGHFTVNGKDVSDGHKHTSNAPGTPTSGVL</sequence>
<feature type="domain" description="Bacteriophage Mu Gp45 N-terminal" evidence="2">
    <location>
        <begin position="26"/>
        <end position="79"/>
    </location>
</feature>
<feature type="region of interest" description="Disordered" evidence="1">
    <location>
        <begin position="169"/>
        <end position="192"/>
    </location>
</feature>
<accession>A0A1U9VIH8</accession>
<evidence type="ECO:0000259" key="2">
    <source>
        <dbReference type="Pfam" id="PF06890"/>
    </source>
</evidence>
<proteinExistence type="predicted"/>
<name>A0A1U9VIH8_9RALS</name>
<dbReference type="Pfam" id="PF06890">
    <property type="entry name" value="Phage_Mu_Gp45"/>
    <property type="match status" value="1"/>
</dbReference>
<organism evidence="3 4">
    <name type="scientific">blood disease bacterium A2-HR MARDI</name>
    <dbReference type="NCBI Taxonomy" id="1944648"/>
    <lineage>
        <taxon>Bacteria</taxon>
        <taxon>Pseudomonadati</taxon>
        <taxon>Pseudomonadota</taxon>
        <taxon>Betaproteobacteria</taxon>
        <taxon>Burkholderiales</taxon>
        <taxon>Burkholderiaceae</taxon>
        <taxon>Ralstonia</taxon>
        <taxon>Ralstonia solanacearum species complex</taxon>
    </lineage>
</organism>
<dbReference type="PIRSF" id="PIRSF012337">
    <property type="entry name" value="gp45"/>
    <property type="match status" value="1"/>
</dbReference>
<evidence type="ECO:0000256" key="1">
    <source>
        <dbReference type="SAM" id="MobiDB-lite"/>
    </source>
</evidence>
<reference evidence="3 4" key="1">
    <citation type="submission" date="2017-02" db="EMBL/GenBank/DDBJ databases">
        <title>Blood Disease Bacterium A2-HR MARDI.</title>
        <authorList>
            <person name="Badrun R."/>
            <person name="Abu Bakar N."/>
            <person name="Laboh R."/>
        </authorList>
    </citation>
    <scope>NUCLEOTIDE SEQUENCE [LARGE SCALE GENOMIC DNA]</scope>
    <source>
        <strain evidence="3 4">A2-HR MARDI</strain>
    </source>
</reference>
<gene>
    <name evidence="3" type="ORF">B0B51_11355</name>
</gene>